<evidence type="ECO:0000259" key="8">
    <source>
        <dbReference type="PROSITE" id="PS50850"/>
    </source>
</evidence>
<feature type="transmembrane region" description="Helical" evidence="7">
    <location>
        <begin position="283"/>
        <end position="305"/>
    </location>
</feature>
<feature type="transmembrane region" description="Helical" evidence="7">
    <location>
        <begin position="138"/>
        <end position="159"/>
    </location>
</feature>
<dbReference type="STRING" id="203907.Bfl240"/>
<evidence type="ECO:0000256" key="3">
    <source>
        <dbReference type="ARBA" id="ARBA00022475"/>
    </source>
</evidence>
<name>Q7VRH7_BLOFL</name>
<evidence type="ECO:0000256" key="6">
    <source>
        <dbReference type="ARBA" id="ARBA00023136"/>
    </source>
</evidence>
<dbReference type="PANTHER" id="PTHR23517">
    <property type="entry name" value="RESISTANCE PROTEIN MDTM, PUTATIVE-RELATED-RELATED"/>
    <property type="match status" value="1"/>
</dbReference>
<evidence type="ECO:0000256" key="2">
    <source>
        <dbReference type="ARBA" id="ARBA00022448"/>
    </source>
</evidence>
<feature type="transmembrane region" description="Helical" evidence="7">
    <location>
        <begin position="106"/>
        <end position="126"/>
    </location>
</feature>
<feature type="transmembrane region" description="Helical" evidence="7">
    <location>
        <begin position="252"/>
        <end position="271"/>
    </location>
</feature>
<reference evidence="9 10" key="1">
    <citation type="journal article" date="2003" name="Proc. Natl. Acad. Sci. U.S.A.">
        <title>The genome sequence of Blochmannia floridanus: comparative analysis of reduced genomes.</title>
        <authorList>
            <person name="Gil R."/>
            <person name="Silva F.J."/>
            <person name="Zientz E."/>
            <person name="Delmotte F."/>
            <person name="Gonzalez-Candelas F."/>
            <person name="Latorre A."/>
            <person name="Rausell C."/>
            <person name="Kramerbeek J."/>
            <person name="Gadau J."/>
            <person name="Hoelldobler B."/>
            <person name="van Ham R.C.H.J."/>
            <person name="Gross R."/>
            <person name="Moya A."/>
        </authorList>
    </citation>
    <scope>NUCLEOTIDE SEQUENCE [LARGE SCALE GENOMIC DNA]</scope>
</reference>
<dbReference type="GO" id="GO:0022857">
    <property type="term" value="F:transmembrane transporter activity"/>
    <property type="evidence" value="ECO:0007669"/>
    <property type="project" value="InterPro"/>
</dbReference>
<feature type="transmembrane region" description="Helical" evidence="7">
    <location>
        <begin position="81"/>
        <end position="100"/>
    </location>
</feature>
<dbReference type="Pfam" id="PF07690">
    <property type="entry name" value="MFS_1"/>
    <property type="match status" value="1"/>
</dbReference>
<dbReference type="HOGENOM" id="CLU_001265_10_0_6"/>
<evidence type="ECO:0000313" key="10">
    <source>
        <dbReference type="Proteomes" id="UP000002192"/>
    </source>
</evidence>
<keyword evidence="2" id="KW-0813">Transport</keyword>
<dbReference type="KEGG" id="bfl:Bfl240"/>
<keyword evidence="4 7" id="KW-0812">Transmembrane</keyword>
<dbReference type="InterPro" id="IPR036259">
    <property type="entry name" value="MFS_trans_sf"/>
</dbReference>
<keyword evidence="6 7" id="KW-0472">Membrane</keyword>
<evidence type="ECO:0000256" key="1">
    <source>
        <dbReference type="ARBA" id="ARBA00004651"/>
    </source>
</evidence>
<dbReference type="InterPro" id="IPR050171">
    <property type="entry name" value="MFS_Transporters"/>
</dbReference>
<proteinExistence type="predicted"/>
<feature type="transmembrane region" description="Helical" evidence="7">
    <location>
        <begin position="369"/>
        <end position="386"/>
    </location>
</feature>
<evidence type="ECO:0000256" key="7">
    <source>
        <dbReference type="SAM" id="Phobius"/>
    </source>
</evidence>
<comment type="subcellular location">
    <subcellularLocation>
        <location evidence="1">Cell membrane</location>
        <topology evidence="1">Multi-pass membrane protein</topology>
    </subcellularLocation>
</comment>
<dbReference type="InterPro" id="IPR020846">
    <property type="entry name" value="MFS_dom"/>
</dbReference>
<dbReference type="InterPro" id="IPR011701">
    <property type="entry name" value="MFS"/>
</dbReference>
<dbReference type="Gene3D" id="1.20.1250.20">
    <property type="entry name" value="MFS general substrate transporter like domains"/>
    <property type="match status" value="1"/>
</dbReference>
<organism evidence="9 10">
    <name type="scientific">Blochmanniella floridana</name>
    <dbReference type="NCBI Taxonomy" id="203907"/>
    <lineage>
        <taxon>Bacteria</taxon>
        <taxon>Pseudomonadati</taxon>
        <taxon>Pseudomonadota</taxon>
        <taxon>Gammaproteobacteria</taxon>
        <taxon>Enterobacterales</taxon>
        <taxon>Enterobacteriaceae</taxon>
        <taxon>ant endosymbionts</taxon>
        <taxon>Candidatus Blochmanniella</taxon>
    </lineage>
</organism>
<sequence length="394" mass="44374">MHNNVKISHTKFPLILTLNIIFILRMSGIFMALPILPVYAKSLQGSCEYLIGISIGIYGITQIIFQLPFGLISDKIGRKPIVIIGLIISVIGNELIAIAHEIWSLIIGRALQGLSAIGSVLIALLLESIQEKHHMQAMAIVGISFGITFIGSIIAGPFIANKFGFHGLFHIITIITILTILLVHFTIPTTHSCIDKNINLFKIFNDIKLIITHSELLKLNFHIFCLHTVLILNFLIWPKIITNLGYLYNVHYKIYAAVILTSIFISFPCIFLSHIKKHRKKMLIIAVNILFLSELIMFITIHNFWLFLFSMQLFFVSFNLIESILPYLINKTSPTQYKGTSISIYSIGQFLGVGLGGIVGGFLLEIQDIWLVFLFILLLTAINILINTKLQQPY</sequence>
<dbReference type="AlphaFoldDB" id="Q7VRH7"/>
<accession>Q7VRH7</accession>
<gene>
    <name evidence="9" type="primary">yajR</name>
    <name evidence="9" type="ordered locus">Bfl240</name>
</gene>
<keyword evidence="10" id="KW-1185">Reference proteome</keyword>
<dbReference type="OrthoDB" id="9764259at2"/>
<protein>
    <submittedName>
        <fullName evidence="9">MFS family transporter</fullName>
    </submittedName>
</protein>
<dbReference type="PROSITE" id="PS50850">
    <property type="entry name" value="MFS"/>
    <property type="match status" value="1"/>
</dbReference>
<dbReference type="EMBL" id="BX248583">
    <property type="protein sequence ID" value="CAD83311.1"/>
    <property type="molecule type" value="Genomic_DNA"/>
</dbReference>
<feature type="transmembrane region" description="Helical" evidence="7">
    <location>
        <begin position="342"/>
        <end position="363"/>
    </location>
</feature>
<feature type="transmembrane region" description="Helical" evidence="7">
    <location>
        <begin position="12"/>
        <end position="37"/>
    </location>
</feature>
<dbReference type="Proteomes" id="UP000002192">
    <property type="component" value="Chromosome"/>
</dbReference>
<keyword evidence="3" id="KW-1003">Cell membrane</keyword>
<dbReference type="SUPFAM" id="SSF103473">
    <property type="entry name" value="MFS general substrate transporter"/>
    <property type="match status" value="1"/>
</dbReference>
<evidence type="ECO:0000256" key="4">
    <source>
        <dbReference type="ARBA" id="ARBA00022692"/>
    </source>
</evidence>
<dbReference type="eggNOG" id="COG2814">
    <property type="taxonomic scope" value="Bacteria"/>
</dbReference>
<feature type="transmembrane region" description="Helical" evidence="7">
    <location>
        <begin position="311"/>
        <end position="330"/>
    </location>
</feature>
<feature type="transmembrane region" description="Helical" evidence="7">
    <location>
        <begin position="219"/>
        <end position="240"/>
    </location>
</feature>
<evidence type="ECO:0000256" key="5">
    <source>
        <dbReference type="ARBA" id="ARBA00022989"/>
    </source>
</evidence>
<feature type="transmembrane region" description="Helical" evidence="7">
    <location>
        <begin position="49"/>
        <end position="69"/>
    </location>
</feature>
<feature type="transmembrane region" description="Helical" evidence="7">
    <location>
        <begin position="165"/>
        <end position="187"/>
    </location>
</feature>
<dbReference type="GO" id="GO:0005886">
    <property type="term" value="C:plasma membrane"/>
    <property type="evidence" value="ECO:0007669"/>
    <property type="project" value="UniProtKB-SubCell"/>
</dbReference>
<feature type="domain" description="Major facilitator superfamily (MFS) profile" evidence="8">
    <location>
        <begin position="14"/>
        <end position="394"/>
    </location>
</feature>
<dbReference type="PANTHER" id="PTHR23517:SF2">
    <property type="entry name" value="MULTIDRUG RESISTANCE PROTEIN MDTH"/>
    <property type="match status" value="1"/>
</dbReference>
<keyword evidence="5 7" id="KW-1133">Transmembrane helix</keyword>
<evidence type="ECO:0000313" key="9">
    <source>
        <dbReference type="EMBL" id="CAD83311.1"/>
    </source>
</evidence>